<evidence type="ECO:0000313" key="2">
    <source>
        <dbReference type="Proteomes" id="UP001431783"/>
    </source>
</evidence>
<keyword evidence="2" id="KW-1185">Reference proteome</keyword>
<dbReference type="AlphaFoldDB" id="A0AAW1V6H8"/>
<reference evidence="1 2" key="1">
    <citation type="submission" date="2023-03" db="EMBL/GenBank/DDBJ databases">
        <title>Genome insight into feeding habits of ladybird beetles.</title>
        <authorList>
            <person name="Li H.-S."/>
            <person name="Huang Y.-H."/>
            <person name="Pang H."/>
        </authorList>
    </citation>
    <scope>NUCLEOTIDE SEQUENCE [LARGE SCALE GENOMIC DNA]</scope>
    <source>
        <strain evidence="1">SYSU_2023b</strain>
        <tissue evidence="1">Whole body</tissue>
    </source>
</reference>
<dbReference type="Proteomes" id="UP001431783">
    <property type="component" value="Unassembled WGS sequence"/>
</dbReference>
<evidence type="ECO:0000313" key="1">
    <source>
        <dbReference type="EMBL" id="KAK9887489.1"/>
    </source>
</evidence>
<accession>A0AAW1V6H8</accession>
<dbReference type="EMBL" id="JARQZJ010000111">
    <property type="protein sequence ID" value="KAK9887489.1"/>
    <property type="molecule type" value="Genomic_DNA"/>
</dbReference>
<proteinExistence type="predicted"/>
<name>A0AAW1V6H8_9CUCU</name>
<gene>
    <name evidence="1" type="ORF">WA026_022842</name>
</gene>
<protein>
    <recommendedName>
        <fullName evidence="3">PiggyBac transposable element-derived protein domain-containing protein</fullName>
    </recommendedName>
</protein>
<comment type="caution">
    <text evidence="1">The sequence shown here is derived from an EMBL/GenBank/DDBJ whole genome shotgun (WGS) entry which is preliminary data.</text>
</comment>
<sequence>MVIFYALLNMAEVYSQIIYAVNSKQYSVTRRLYLKNLALELSAQHLERRSLEQNVPRAVRDRRQDYAGTSANNANIQPQEEVVPGTRKRCFSCVKDSKSRFFCQKCKKFVCLSHLKAWCPLCYDSLENP</sequence>
<organism evidence="1 2">
    <name type="scientific">Henosepilachna vigintioctopunctata</name>
    <dbReference type="NCBI Taxonomy" id="420089"/>
    <lineage>
        <taxon>Eukaryota</taxon>
        <taxon>Metazoa</taxon>
        <taxon>Ecdysozoa</taxon>
        <taxon>Arthropoda</taxon>
        <taxon>Hexapoda</taxon>
        <taxon>Insecta</taxon>
        <taxon>Pterygota</taxon>
        <taxon>Neoptera</taxon>
        <taxon>Endopterygota</taxon>
        <taxon>Coleoptera</taxon>
        <taxon>Polyphaga</taxon>
        <taxon>Cucujiformia</taxon>
        <taxon>Coccinelloidea</taxon>
        <taxon>Coccinellidae</taxon>
        <taxon>Epilachninae</taxon>
        <taxon>Epilachnini</taxon>
        <taxon>Henosepilachna</taxon>
    </lineage>
</organism>
<evidence type="ECO:0008006" key="3">
    <source>
        <dbReference type="Google" id="ProtNLM"/>
    </source>
</evidence>